<dbReference type="InterPro" id="IPR001647">
    <property type="entry name" value="HTH_TetR"/>
</dbReference>
<dbReference type="PANTHER" id="PTHR30055:SF226">
    <property type="entry name" value="HTH-TYPE TRANSCRIPTIONAL REGULATOR PKSA"/>
    <property type="match status" value="1"/>
</dbReference>
<accession>A0A553FUM0</accession>
<feature type="domain" description="HTH tetR-type" evidence="3">
    <location>
        <begin position="14"/>
        <end position="74"/>
    </location>
</feature>
<comment type="caution">
    <text evidence="4">The sequence shown here is derived from an EMBL/GenBank/DDBJ whole genome shotgun (WGS) entry which is preliminary data.</text>
</comment>
<evidence type="ECO:0000256" key="1">
    <source>
        <dbReference type="ARBA" id="ARBA00023125"/>
    </source>
</evidence>
<dbReference type="Gene3D" id="1.10.357.10">
    <property type="entry name" value="Tetracycline Repressor, domain 2"/>
    <property type="match status" value="1"/>
</dbReference>
<name>A0A553FUM0_9CORY</name>
<dbReference type="GO" id="GO:0000976">
    <property type="term" value="F:transcription cis-regulatory region binding"/>
    <property type="evidence" value="ECO:0007669"/>
    <property type="project" value="TreeGrafter"/>
</dbReference>
<dbReference type="RefSeq" id="WP_144013694.1">
    <property type="nucleotide sequence ID" value="NZ_VKDK01000014.1"/>
</dbReference>
<evidence type="ECO:0000313" key="4">
    <source>
        <dbReference type="EMBL" id="TRX60933.1"/>
    </source>
</evidence>
<dbReference type="GO" id="GO:0003700">
    <property type="term" value="F:DNA-binding transcription factor activity"/>
    <property type="evidence" value="ECO:0007669"/>
    <property type="project" value="TreeGrafter"/>
</dbReference>
<dbReference type="PANTHER" id="PTHR30055">
    <property type="entry name" value="HTH-TYPE TRANSCRIPTIONAL REGULATOR RUTR"/>
    <property type="match status" value="1"/>
</dbReference>
<dbReference type="PROSITE" id="PS50977">
    <property type="entry name" value="HTH_TETR_2"/>
    <property type="match status" value="1"/>
</dbReference>
<feature type="DNA-binding region" description="H-T-H motif" evidence="2">
    <location>
        <begin position="37"/>
        <end position="56"/>
    </location>
</feature>
<dbReference type="InterPro" id="IPR009057">
    <property type="entry name" value="Homeodomain-like_sf"/>
</dbReference>
<protein>
    <submittedName>
        <fullName evidence="4">TetR/AcrR family transcriptional regulator</fullName>
    </submittedName>
</protein>
<dbReference type="AlphaFoldDB" id="A0A553FUM0"/>
<keyword evidence="5" id="KW-1185">Reference proteome</keyword>
<sequence>MPKITETTVAEHRAVQHRAVLEAAERLIVNNHGAVPTLAEVAAEVGLARPSVYRYVSSQHDLLVQLLIQATQTWNEQLEAAMQVAPPEPTERIHAYVDTTLELFLHGTHGPLMTAAQHFPQAFADEAVQQSHGGFASIVNEFCPGVSKADISLLNAAIVRASELADRSPEQLPGITQTLYAMADVIVPQPSDSQ</sequence>
<evidence type="ECO:0000313" key="5">
    <source>
        <dbReference type="Proteomes" id="UP000320443"/>
    </source>
</evidence>
<dbReference type="Proteomes" id="UP000320443">
    <property type="component" value="Unassembled WGS sequence"/>
</dbReference>
<dbReference type="InterPro" id="IPR050109">
    <property type="entry name" value="HTH-type_TetR-like_transc_reg"/>
</dbReference>
<gene>
    <name evidence="4" type="ORF">FNY97_08885</name>
</gene>
<proteinExistence type="predicted"/>
<dbReference type="SUPFAM" id="SSF46689">
    <property type="entry name" value="Homeodomain-like"/>
    <property type="match status" value="1"/>
</dbReference>
<organism evidence="4 5">
    <name type="scientific">Corynebacterium hiratae</name>
    <dbReference type="NCBI Taxonomy" id="3139423"/>
    <lineage>
        <taxon>Bacteria</taxon>
        <taxon>Bacillati</taxon>
        <taxon>Actinomycetota</taxon>
        <taxon>Actinomycetes</taxon>
        <taxon>Mycobacteriales</taxon>
        <taxon>Corynebacteriaceae</taxon>
        <taxon>Corynebacterium</taxon>
    </lineage>
</organism>
<evidence type="ECO:0000256" key="2">
    <source>
        <dbReference type="PROSITE-ProRule" id="PRU00335"/>
    </source>
</evidence>
<dbReference type="EMBL" id="VKDK01000014">
    <property type="protein sequence ID" value="TRX60933.1"/>
    <property type="molecule type" value="Genomic_DNA"/>
</dbReference>
<evidence type="ECO:0000259" key="3">
    <source>
        <dbReference type="PROSITE" id="PS50977"/>
    </source>
</evidence>
<keyword evidence="1 2" id="KW-0238">DNA-binding</keyword>
<reference evidence="4 5" key="1">
    <citation type="submission" date="2019-07" db="EMBL/GenBank/DDBJ databases">
        <title>Draft genome of C. aurimucosum strain 2274.</title>
        <authorList>
            <person name="Pacheco L.G.C."/>
            <person name="Aguiar E.R.G.R."/>
            <person name="Santos C.S."/>
            <person name="Rocha D.J.P.G."/>
            <person name="Sant'Anna L.O."/>
            <person name="Mattos-Guaraldi A.L."/>
            <person name="Santos L.S."/>
        </authorList>
    </citation>
    <scope>NUCLEOTIDE SEQUENCE [LARGE SCALE GENOMIC DNA]</scope>
    <source>
        <strain evidence="4 5">2274</strain>
    </source>
</reference>